<name>A0A1D1UR97_RAMVA</name>
<protein>
    <submittedName>
        <fullName evidence="1">Uncharacterized protein</fullName>
    </submittedName>
</protein>
<evidence type="ECO:0000313" key="2">
    <source>
        <dbReference type="Proteomes" id="UP000186922"/>
    </source>
</evidence>
<dbReference type="EMBL" id="BDGG01000002">
    <property type="protein sequence ID" value="GAU92214.1"/>
    <property type="molecule type" value="Genomic_DNA"/>
</dbReference>
<dbReference type="Proteomes" id="UP000186922">
    <property type="component" value="Unassembled WGS sequence"/>
</dbReference>
<reference evidence="1 2" key="1">
    <citation type="journal article" date="2016" name="Nat. Commun.">
        <title>Extremotolerant tardigrade genome and improved radiotolerance of human cultured cells by tardigrade-unique protein.</title>
        <authorList>
            <person name="Hashimoto T."/>
            <person name="Horikawa D.D."/>
            <person name="Saito Y."/>
            <person name="Kuwahara H."/>
            <person name="Kozuka-Hata H."/>
            <person name="Shin-I T."/>
            <person name="Minakuchi Y."/>
            <person name="Ohishi K."/>
            <person name="Motoyama A."/>
            <person name="Aizu T."/>
            <person name="Enomoto A."/>
            <person name="Kondo K."/>
            <person name="Tanaka S."/>
            <person name="Hara Y."/>
            <person name="Koshikawa S."/>
            <person name="Sagara H."/>
            <person name="Miura T."/>
            <person name="Yokobori S."/>
            <person name="Miyagawa K."/>
            <person name="Suzuki Y."/>
            <person name="Kubo T."/>
            <person name="Oyama M."/>
            <person name="Kohara Y."/>
            <person name="Fujiyama A."/>
            <person name="Arakawa K."/>
            <person name="Katayama T."/>
            <person name="Toyoda A."/>
            <person name="Kunieda T."/>
        </authorList>
    </citation>
    <scope>NUCLEOTIDE SEQUENCE [LARGE SCALE GENOMIC DNA]</scope>
    <source>
        <strain evidence="1 2">YOKOZUNA-1</strain>
    </source>
</reference>
<dbReference type="AlphaFoldDB" id="A0A1D1UR97"/>
<comment type="caution">
    <text evidence="1">The sequence shown here is derived from an EMBL/GenBank/DDBJ whole genome shotgun (WGS) entry which is preliminary data.</text>
</comment>
<sequence>MKDSVCAAGLWDVGPAFLYPQNVLHEDPMQFSSFLEGNRTVRAGNRKPNISRRPQEFLRVLNASSMTSFTALTTARVALDTVIAGVASIEGRAPVQ</sequence>
<organism evidence="1 2">
    <name type="scientific">Ramazzottius varieornatus</name>
    <name type="common">Water bear</name>
    <name type="synonym">Tardigrade</name>
    <dbReference type="NCBI Taxonomy" id="947166"/>
    <lineage>
        <taxon>Eukaryota</taxon>
        <taxon>Metazoa</taxon>
        <taxon>Ecdysozoa</taxon>
        <taxon>Tardigrada</taxon>
        <taxon>Eutardigrada</taxon>
        <taxon>Parachela</taxon>
        <taxon>Hypsibioidea</taxon>
        <taxon>Ramazzottiidae</taxon>
        <taxon>Ramazzottius</taxon>
    </lineage>
</organism>
<proteinExistence type="predicted"/>
<keyword evidence="2" id="KW-1185">Reference proteome</keyword>
<evidence type="ECO:0000313" key="1">
    <source>
        <dbReference type="EMBL" id="GAU92214.1"/>
    </source>
</evidence>
<gene>
    <name evidence="1" type="primary">RvY_04326-1</name>
    <name evidence="1" type="synonym">RvY_04326.1</name>
    <name evidence="1" type="ORF">RvY_04326</name>
</gene>
<accession>A0A1D1UR97</accession>